<feature type="compositionally biased region" description="Polar residues" evidence="1">
    <location>
        <begin position="22"/>
        <end position="31"/>
    </location>
</feature>
<feature type="compositionally biased region" description="Acidic residues" evidence="1">
    <location>
        <begin position="797"/>
        <end position="811"/>
    </location>
</feature>
<feature type="compositionally biased region" description="Acidic residues" evidence="1">
    <location>
        <begin position="96"/>
        <end position="112"/>
    </location>
</feature>
<dbReference type="InParanoid" id="D2VWD9"/>
<dbReference type="Pfam" id="PF13926">
    <property type="entry name" value="DUF4211"/>
    <property type="match status" value="1"/>
</dbReference>
<feature type="compositionally biased region" description="Acidic residues" evidence="1">
    <location>
        <begin position="248"/>
        <end position="260"/>
    </location>
</feature>
<feature type="compositionally biased region" description="Low complexity" evidence="1">
    <location>
        <begin position="166"/>
        <end position="178"/>
    </location>
</feature>
<dbReference type="Proteomes" id="UP000006671">
    <property type="component" value="Unassembled WGS sequence"/>
</dbReference>
<gene>
    <name evidence="3" type="ORF">NAEGRDRAFT_59405</name>
</gene>
<accession>D2VWD9</accession>
<evidence type="ECO:0000313" key="4">
    <source>
        <dbReference type="Proteomes" id="UP000006671"/>
    </source>
</evidence>
<dbReference type="AlphaFoldDB" id="D2VWD9"/>
<feature type="compositionally biased region" description="Acidic residues" evidence="1">
    <location>
        <begin position="379"/>
        <end position="390"/>
    </location>
</feature>
<dbReference type="EMBL" id="GG738904">
    <property type="protein sequence ID" value="EFC38819.1"/>
    <property type="molecule type" value="Genomic_DNA"/>
</dbReference>
<dbReference type="GO" id="GO:0005634">
    <property type="term" value="C:nucleus"/>
    <property type="evidence" value="ECO:0007669"/>
    <property type="project" value="TreeGrafter"/>
</dbReference>
<feature type="compositionally biased region" description="Acidic residues" evidence="1">
    <location>
        <begin position="838"/>
        <end position="854"/>
    </location>
</feature>
<protein>
    <submittedName>
        <fullName evidence="3">Predicted protein</fullName>
    </submittedName>
</protein>
<feature type="compositionally biased region" description="Basic residues" evidence="1">
    <location>
        <begin position="405"/>
        <end position="422"/>
    </location>
</feature>
<feature type="compositionally biased region" description="Basic and acidic residues" evidence="1">
    <location>
        <begin position="113"/>
        <end position="123"/>
    </location>
</feature>
<feature type="region of interest" description="Disordered" evidence="1">
    <location>
        <begin position="788"/>
        <end position="892"/>
    </location>
</feature>
<reference evidence="3 4" key="1">
    <citation type="journal article" date="2010" name="Cell">
        <title>The genome of Naegleria gruberi illuminates early eukaryotic versatility.</title>
        <authorList>
            <person name="Fritz-Laylin L.K."/>
            <person name="Prochnik S.E."/>
            <person name="Ginger M.L."/>
            <person name="Dacks J.B."/>
            <person name="Carpenter M.L."/>
            <person name="Field M.C."/>
            <person name="Kuo A."/>
            <person name="Paredez A."/>
            <person name="Chapman J."/>
            <person name="Pham J."/>
            <person name="Shu S."/>
            <person name="Neupane R."/>
            <person name="Cipriano M."/>
            <person name="Mancuso J."/>
            <person name="Tu H."/>
            <person name="Salamov A."/>
            <person name="Lindquist E."/>
            <person name="Shapiro H."/>
            <person name="Lucas S."/>
            <person name="Grigoriev I.V."/>
            <person name="Cande W.Z."/>
            <person name="Fulton C."/>
            <person name="Rokhsar D.S."/>
            <person name="Dawson S.C."/>
        </authorList>
    </citation>
    <scope>NUCLEOTIDE SEQUENCE [LARGE SCALE GENOMIC DNA]</scope>
    <source>
        <strain evidence="3 4">NEG-M</strain>
    </source>
</reference>
<feature type="domain" description="DUF4211" evidence="2">
    <location>
        <begin position="457"/>
        <end position="609"/>
    </location>
</feature>
<dbReference type="KEGG" id="ngr:NAEGRDRAFT_59405"/>
<dbReference type="GeneID" id="8858813"/>
<evidence type="ECO:0000256" key="1">
    <source>
        <dbReference type="SAM" id="MobiDB-lite"/>
    </source>
</evidence>
<evidence type="ECO:0000313" key="3">
    <source>
        <dbReference type="EMBL" id="EFC38819.1"/>
    </source>
</evidence>
<dbReference type="RefSeq" id="XP_002671563.1">
    <property type="nucleotide sequence ID" value="XM_002671517.1"/>
</dbReference>
<evidence type="ECO:0000259" key="2">
    <source>
        <dbReference type="Pfam" id="PF13926"/>
    </source>
</evidence>
<proteinExistence type="predicted"/>
<feature type="compositionally biased region" description="Basic and acidic residues" evidence="1">
    <location>
        <begin position="864"/>
        <end position="874"/>
    </location>
</feature>
<dbReference type="PANTHER" id="PTHR14689">
    <property type="entry name" value="PHORBOL-ESTER_DAG-TYPE DOMAIN-CONTAINING PROTEIN"/>
    <property type="match status" value="1"/>
</dbReference>
<keyword evidence="4" id="KW-1185">Reference proteome</keyword>
<feature type="compositionally biased region" description="Basic and acidic residues" evidence="1">
    <location>
        <begin position="85"/>
        <end position="95"/>
    </location>
</feature>
<feature type="compositionally biased region" description="Basic and acidic residues" evidence="1">
    <location>
        <begin position="817"/>
        <end position="828"/>
    </location>
</feature>
<dbReference type="VEuPathDB" id="AmoebaDB:NAEGRDRAFT_59405"/>
<feature type="compositionally biased region" description="Acidic residues" evidence="1">
    <location>
        <begin position="882"/>
        <end position="892"/>
    </location>
</feature>
<dbReference type="PANTHER" id="PTHR14689:SF0">
    <property type="entry name" value="COILED-COIL DOMAIN-CONTAINING PROTEIN 82"/>
    <property type="match status" value="1"/>
</dbReference>
<dbReference type="OrthoDB" id="21499at2759"/>
<name>D2VWD9_NAEGR</name>
<dbReference type="OMA" id="CCYACAK"/>
<feature type="compositionally biased region" description="Low complexity" evidence="1">
    <location>
        <begin position="1"/>
        <end position="15"/>
    </location>
</feature>
<dbReference type="eggNOG" id="ENOG502SF4N">
    <property type="taxonomic scope" value="Eukaryota"/>
</dbReference>
<feature type="compositionally biased region" description="Low complexity" evidence="1">
    <location>
        <begin position="65"/>
        <end position="84"/>
    </location>
</feature>
<feature type="region of interest" description="Disordered" evidence="1">
    <location>
        <begin position="1"/>
        <end position="453"/>
    </location>
</feature>
<feature type="compositionally biased region" description="Basic and acidic residues" evidence="1">
    <location>
        <begin position="271"/>
        <end position="293"/>
    </location>
</feature>
<organism evidence="4">
    <name type="scientific">Naegleria gruberi</name>
    <name type="common">Amoeba</name>
    <dbReference type="NCBI Taxonomy" id="5762"/>
    <lineage>
        <taxon>Eukaryota</taxon>
        <taxon>Discoba</taxon>
        <taxon>Heterolobosea</taxon>
        <taxon>Tetramitia</taxon>
        <taxon>Eutetramitia</taxon>
        <taxon>Vahlkampfiidae</taxon>
        <taxon>Naegleria</taxon>
    </lineage>
</organism>
<sequence>MAPNKNSSNNTQNSKAWHSVRRASQSTQQPSLAIEDSVDLGAVCETPVTAKTPIREAFENIGNYSKSSTSQKKASSSSSQNARKQQQEEESRKDDGDGEMEFNFSDLEEDEDKSEKKQEEQFERSPVFYSSESDAPPTKNTKSKKTYQPTQEQASEKEEDEEKQAKQSSKSIVSGSSKQRASDYSQYFTPDEDENEKEKEGYSLRKTPTRVYQEKKKRKKMIKKKEILISSDEEEDGQTLRNDKMYDSDEIPDEDIEAMEEQERARKRKQPQTEEERREREKQEEERKKAELKLRKKKLTELSNSMRKKNQHKSIYIEEEDEISKDLFSSGKRKSTFDDDELFSQPSSKEEKEVFSSPKKRLKKKSGSPVGSTITFDKEDSDDANSEELENLAKEIRENNLLLSAKKKKKPLSLKTQKRKSHSSSEEEAPRRKSTSTRKGRDQDSEDEDDGMVTMSQFIVSDEEEDEAPEYNVYRMVDMMENDMDSQEFHSILTSNTRLSSDFKSSFAIYIHFITSHLLDEDFIQSLKFKDRTHFANASKMVEGKLETVKDSLIYSSAWKSRHKNLLQFYPIIKAREISLKDTEIDNSDKCCQACGRKNHQAEYTLIFKPPRATTKYEFSSGAHINWIDSPEEDSEEDNDFIQLSQRRAVTGKKCKYTKEKSFVGSTCYKRSLLYHSFQHYKFHLIQHIINKIDKIATNFEGEEEITSDYILDKIVSKKSWIESLYKKYLKLIEEAEASYTKSKDAGVIDVVDELFDVYDSEEEVINSDPEEKDNDFIVTNTRGGLRLKRTKPKSDDEQDQDDAELIDTTEEQIPPQKEKPKQPRELKLSFAVSPIPVEDDEEDKELDFLDKEEDIPKPLSPKENSKKTEEKIPDLSGYLDSSDDDILNYNF</sequence>
<dbReference type="InterPro" id="IPR025451">
    <property type="entry name" value="DUF4211"/>
</dbReference>